<dbReference type="Proteomes" id="UP001062027">
    <property type="component" value="Unassembled WGS sequence"/>
</dbReference>
<dbReference type="EMBL" id="JAMHKS010000078">
    <property type="protein sequence ID" value="MCU6679998.1"/>
    <property type="molecule type" value="Genomic_DNA"/>
</dbReference>
<protein>
    <recommendedName>
        <fullName evidence="3">GIY-YIG nuclease family protein</fullName>
    </recommendedName>
</protein>
<proteinExistence type="predicted"/>
<accession>A0ABT2RGS3</accession>
<sequence length="277" mass="32211">MTKRIANRLSVEQAEIKIVSVLVSKGHTMRPVMSTYIDYNSPVLIQCPICQDSRSPKVTQICMRGAECKCYKDKKKQAMIVARNERERLRKEERENAKPKPLTYRERWDRNNYTERLKKKTPNLIPDIETFTDSKIPMKMFCTECNQTVDKRVHDALRGMNCKYCYGVGFTKERMANLYILKLYLDSDKQVSLGYKLGITNKEPQERCDYINKSTDLFCEVIYSIESNGEHIAKVERQILNAIPTGFCSKDVMGDGYTETFNGTYLNEVIRLLFELT</sequence>
<reference evidence="1" key="1">
    <citation type="submission" date="2022-05" db="EMBL/GenBank/DDBJ databases">
        <title>Description of a novel species of Leclercia; Leclercia tamurae and the Proposal for a Novel Genus Silvania gen. nov. Containing Two Novel Species Silvania hatchlandensis sp. nov. and Silvania confinis sp. nov. Isolated from the Rhizosphere of Oak.</title>
        <authorList>
            <person name="Maddock D.W."/>
            <person name="Brady C.L."/>
            <person name="Denman S."/>
            <person name="Arnold D."/>
        </authorList>
    </citation>
    <scope>NUCLEOTIDE SEQUENCE</scope>
    <source>
        <strain evidence="1">H6S3</strain>
    </source>
</reference>
<organism evidence="1 2">
    <name type="scientific">Leclercia tamurae</name>
    <dbReference type="NCBI Taxonomy" id="2926467"/>
    <lineage>
        <taxon>Bacteria</taxon>
        <taxon>Pseudomonadati</taxon>
        <taxon>Pseudomonadota</taxon>
        <taxon>Gammaproteobacteria</taxon>
        <taxon>Enterobacterales</taxon>
        <taxon>Enterobacteriaceae</taxon>
        <taxon>Leclercia</taxon>
    </lineage>
</organism>
<gene>
    <name evidence="1" type="ORF">M8318_20335</name>
</gene>
<evidence type="ECO:0000313" key="2">
    <source>
        <dbReference type="Proteomes" id="UP001062027"/>
    </source>
</evidence>
<keyword evidence="2" id="KW-1185">Reference proteome</keyword>
<evidence type="ECO:0000313" key="1">
    <source>
        <dbReference type="EMBL" id="MCU6679998.1"/>
    </source>
</evidence>
<dbReference type="RefSeq" id="WP_262664262.1">
    <property type="nucleotide sequence ID" value="NZ_JAMHKS010000078.1"/>
</dbReference>
<comment type="caution">
    <text evidence="1">The sequence shown here is derived from an EMBL/GenBank/DDBJ whole genome shotgun (WGS) entry which is preliminary data.</text>
</comment>
<evidence type="ECO:0008006" key="3">
    <source>
        <dbReference type="Google" id="ProtNLM"/>
    </source>
</evidence>
<name>A0ABT2RGS3_9ENTR</name>